<dbReference type="SUPFAM" id="SSF55469">
    <property type="entry name" value="FMN-dependent nitroreductase-like"/>
    <property type="match status" value="1"/>
</dbReference>
<dbReference type="PANTHER" id="PTHR43673">
    <property type="entry name" value="NAD(P)H NITROREDUCTASE YDGI-RELATED"/>
    <property type="match status" value="1"/>
</dbReference>
<dbReference type="Proteomes" id="UP000003457">
    <property type="component" value="Unassembled WGS sequence"/>
</dbReference>
<comment type="similarity">
    <text evidence="1">Belongs to the nitroreductase family.</text>
</comment>
<accession>A0AB72Z1M3</accession>
<comment type="caution">
    <text evidence="4">The sequence shown here is derived from an EMBL/GenBank/DDBJ whole genome shotgun (WGS) entry which is preliminary data.</text>
</comment>
<dbReference type="GO" id="GO:0016491">
    <property type="term" value="F:oxidoreductase activity"/>
    <property type="evidence" value="ECO:0007669"/>
    <property type="project" value="UniProtKB-KW"/>
</dbReference>
<feature type="domain" description="Putative nitroreductase TM1586" evidence="3">
    <location>
        <begin position="3"/>
        <end position="217"/>
    </location>
</feature>
<dbReference type="PANTHER" id="PTHR43673:SF10">
    <property type="entry name" value="NADH DEHYDROGENASE_NAD(P)H NITROREDUCTASE XCC3605-RELATED"/>
    <property type="match status" value="1"/>
</dbReference>
<dbReference type="InterPro" id="IPR029478">
    <property type="entry name" value="TM1586_NiRdase"/>
</dbReference>
<protein>
    <recommendedName>
        <fullName evidence="3">Putative nitroreductase TM1586 domain-containing protein</fullName>
    </recommendedName>
</protein>
<dbReference type="AlphaFoldDB" id="A0AB72Z1M3"/>
<evidence type="ECO:0000313" key="4">
    <source>
        <dbReference type="EMBL" id="EFO77248.1"/>
    </source>
</evidence>
<proteinExistence type="inferred from homology"/>
<gene>
    <name evidence="4" type="ORF">HMPREF9003_1724</name>
</gene>
<reference evidence="4 5" key="1">
    <citation type="submission" date="2010-10" db="EMBL/GenBank/DDBJ databases">
        <authorList>
            <person name="Durkin A.S."/>
            <person name="Madupu R."/>
            <person name="Torralba M."/>
            <person name="Gillis M."/>
            <person name="Methe B."/>
            <person name="Sutton G."/>
            <person name="Nelson K.E."/>
        </authorList>
    </citation>
    <scope>NUCLEOTIDE SEQUENCE [LARGE SCALE GENOMIC DNA]</scope>
    <source>
        <strain evidence="4 5">JCVIHMP022</strain>
    </source>
</reference>
<evidence type="ECO:0000256" key="2">
    <source>
        <dbReference type="ARBA" id="ARBA00023002"/>
    </source>
</evidence>
<evidence type="ECO:0000313" key="5">
    <source>
        <dbReference type="Proteomes" id="UP000003457"/>
    </source>
</evidence>
<name>A0AB72Z1M3_9BIFI</name>
<sequence length="225" mass="24925">MDMLEAMRSRHTVRAYTNKPIPDDIVSLLTRRVAHDNQKYGTAITLRTEDTTAFGPIFKLIRAKGVRNFLIMSANLREREDPRELDERLGYAGADLMLYAQTLGLNTWWAGGTYSRKIVDKMAEGNRTIAVIAIGYGAEQGEPHQSKSVSEVCKYDGKAPAWFTDGVKAALLAPTAFNKQDFFIEGHGRIVSVRLTNETSYSGADLGLVKYHFSLGAGADNFGWA</sequence>
<keyword evidence="2" id="KW-0560">Oxidoreductase</keyword>
<dbReference type="Gene3D" id="3.40.109.10">
    <property type="entry name" value="NADH Oxidase"/>
    <property type="match status" value="1"/>
</dbReference>
<dbReference type="InterPro" id="IPR000415">
    <property type="entry name" value="Nitroreductase-like"/>
</dbReference>
<evidence type="ECO:0000256" key="1">
    <source>
        <dbReference type="ARBA" id="ARBA00007118"/>
    </source>
</evidence>
<dbReference type="EMBL" id="AEHJ01000029">
    <property type="protein sequence ID" value="EFO77248.1"/>
    <property type="molecule type" value="Genomic_DNA"/>
</dbReference>
<evidence type="ECO:0000259" key="3">
    <source>
        <dbReference type="Pfam" id="PF14512"/>
    </source>
</evidence>
<dbReference type="Pfam" id="PF14512">
    <property type="entry name" value="TM1586_NiRdase"/>
    <property type="match status" value="1"/>
</dbReference>
<dbReference type="RefSeq" id="WP_003842952.1">
    <property type="nucleotide sequence ID" value="NZ_AEHJ01000029.1"/>
</dbReference>
<organism evidence="4 5">
    <name type="scientific">Bifidobacterium dentium JCVIHMP022</name>
    <dbReference type="NCBI Taxonomy" id="553191"/>
    <lineage>
        <taxon>Bacteria</taxon>
        <taxon>Bacillati</taxon>
        <taxon>Actinomycetota</taxon>
        <taxon>Actinomycetes</taxon>
        <taxon>Bifidobacteriales</taxon>
        <taxon>Bifidobacteriaceae</taxon>
        <taxon>Bifidobacterium</taxon>
    </lineage>
</organism>